<evidence type="ECO:0000256" key="2">
    <source>
        <dbReference type="ARBA" id="ARBA00022679"/>
    </source>
</evidence>
<accession>A0A1M8A5B9</accession>
<dbReference type="GO" id="GO:0005737">
    <property type="term" value="C:cytoplasm"/>
    <property type="evidence" value="ECO:0007669"/>
    <property type="project" value="TreeGrafter"/>
</dbReference>
<evidence type="ECO:0000256" key="1">
    <source>
        <dbReference type="ARBA" id="ARBA00007374"/>
    </source>
</evidence>
<dbReference type="PANTHER" id="PTHR12400">
    <property type="entry name" value="INOSITOL POLYPHOSPHATE KINASE"/>
    <property type="match status" value="1"/>
</dbReference>
<evidence type="ECO:0000256" key="4">
    <source>
        <dbReference type="RuleBase" id="RU363090"/>
    </source>
</evidence>
<dbReference type="VEuPathDB" id="FungiDB:MSYG_2004"/>
<dbReference type="SUPFAM" id="SSF56104">
    <property type="entry name" value="SAICAR synthase-like"/>
    <property type="match status" value="1"/>
</dbReference>
<dbReference type="Proteomes" id="UP000186303">
    <property type="component" value="Chromosome 3"/>
</dbReference>
<gene>
    <name evidence="5" type="ORF">MSYG_2004</name>
</gene>
<dbReference type="GO" id="GO:0032958">
    <property type="term" value="P:inositol phosphate biosynthetic process"/>
    <property type="evidence" value="ECO:0007669"/>
    <property type="project" value="InterPro"/>
</dbReference>
<evidence type="ECO:0000313" key="6">
    <source>
        <dbReference type="Proteomes" id="UP000186303"/>
    </source>
</evidence>
<dbReference type="InterPro" id="IPR038286">
    <property type="entry name" value="IPK_sf"/>
</dbReference>
<dbReference type="GO" id="GO:0008440">
    <property type="term" value="F:inositol-1,4,5-trisphosphate 3-kinase activity"/>
    <property type="evidence" value="ECO:0007669"/>
    <property type="project" value="TreeGrafter"/>
</dbReference>
<keyword evidence="2 4" id="KW-0808">Transferase</keyword>
<dbReference type="EC" id="2.7.-.-" evidence="4"/>
<evidence type="ECO:0000313" key="5">
    <source>
        <dbReference type="EMBL" id="SHO77662.1"/>
    </source>
</evidence>
<comment type="similarity">
    <text evidence="1 4">Belongs to the inositol phosphokinase (IPK) family.</text>
</comment>
<protein>
    <recommendedName>
        <fullName evidence="4">Kinase</fullName>
        <ecNumber evidence="4">2.7.-.-</ecNumber>
    </recommendedName>
</protein>
<organism evidence="5 6">
    <name type="scientific">Malassezia sympodialis (strain ATCC 42132)</name>
    <name type="common">Atopic eczema-associated yeast</name>
    <dbReference type="NCBI Taxonomy" id="1230383"/>
    <lineage>
        <taxon>Eukaryota</taxon>
        <taxon>Fungi</taxon>
        <taxon>Dikarya</taxon>
        <taxon>Basidiomycota</taxon>
        <taxon>Ustilaginomycotina</taxon>
        <taxon>Malasseziomycetes</taxon>
        <taxon>Malasseziales</taxon>
        <taxon>Malasseziaceae</taxon>
        <taxon>Malassezia</taxon>
    </lineage>
</organism>
<reference evidence="6" key="1">
    <citation type="journal article" date="2017" name="Nucleic Acids Res.">
        <title>Proteogenomics produces comprehensive and highly accurate protein-coding gene annotation in a complete genome assembly of Malassezia sympodialis.</title>
        <authorList>
            <person name="Zhu Y."/>
            <person name="Engstroem P.G."/>
            <person name="Tellgren-Roth C."/>
            <person name="Baudo C.D."/>
            <person name="Kennell J.C."/>
            <person name="Sun S."/>
            <person name="Billmyre R.B."/>
            <person name="Schroeder M.S."/>
            <person name="Andersson A."/>
            <person name="Holm T."/>
            <person name="Sigurgeirsson B."/>
            <person name="Wu G."/>
            <person name="Sankaranarayanan S.R."/>
            <person name="Siddharthan R."/>
            <person name="Sanyal K."/>
            <person name="Lundeberg J."/>
            <person name="Nystedt B."/>
            <person name="Boekhout T."/>
            <person name="Dawson T.L. Jr."/>
            <person name="Heitman J."/>
            <person name="Scheynius A."/>
            <person name="Lehtioe J."/>
        </authorList>
    </citation>
    <scope>NUCLEOTIDE SEQUENCE [LARGE SCALE GENOMIC DNA]</scope>
    <source>
        <strain evidence="6">ATCC 42132</strain>
    </source>
</reference>
<dbReference type="GO" id="GO:0005634">
    <property type="term" value="C:nucleus"/>
    <property type="evidence" value="ECO:0007669"/>
    <property type="project" value="TreeGrafter"/>
</dbReference>
<dbReference type="Pfam" id="PF03770">
    <property type="entry name" value="IPK"/>
    <property type="match status" value="1"/>
</dbReference>
<dbReference type="Gene3D" id="3.30.470.160">
    <property type="entry name" value="Inositol polyphosphate kinase"/>
    <property type="match status" value="1"/>
</dbReference>
<dbReference type="PANTHER" id="PTHR12400:SF108">
    <property type="entry name" value="KINASE"/>
    <property type="match status" value="1"/>
</dbReference>
<dbReference type="OrthoDB" id="338650at2759"/>
<dbReference type="AlphaFoldDB" id="A0A1M8A5B9"/>
<dbReference type="InterPro" id="IPR005522">
    <property type="entry name" value="IPK"/>
</dbReference>
<name>A0A1M8A5B9_MALS4</name>
<dbReference type="STRING" id="1230383.A0A1M8A5B9"/>
<dbReference type="GO" id="GO:0000824">
    <property type="term" value="F:inositol-1,4,5,6-tetrakisphosphate 3-kinase activity"/>
    <property type="evidence" value="ECO:0007669"/>
    <property type="project" value="TreeGrafter"/>
</dbReference>
<sequence length="271" mass="29458">MLQVGGHPGTVHAHGAWVVKQCLATEAYFYQETWAPYPSVAAAALQAWMPACWGIADEQGHWLPGWPQRTLPPPPPCGAYTLYLENLTAPFVRANVCDIKLGTVLYDETAPQVTPEKRAKMERKARETTSAEHGVRVTGWCAWDERTQAFSLVGKEPGRAARTRGDLCDLLRRALGTDDARRAQLVRTHLLPRLGALREALAAMPLRLRSASVLVVMEGDAAALDARLATGGPVLDVRLIDFAHTCWADACDSGALLGLQVLYELGGRLAA</sequence>
<dbReference type="GO" id="GO:0046854">
    <property type="term" value="P:phosphatidylinositol phosphate biosynthetic process"/>
    <property type="evidence" value="ECO:0007669"/>
    <property type="project" value="TreeGrafter"/>
</dbReference>
<keyword evidence="3 4" id="KW-0418">Kinase</keyword>
<dbReference type="EMBL" id="LT671823">
    <property type="protein sequence ID" value="SHO77662.1"/>
    <property type="molecule type" value="Genomic_DNA"/>
</dbReference>
<keyword evidence="6" id="KW-1185">Reference proteome</keyword>
<proteinExistence type="inferred from homology"/>
<evidence type="ECO:0000256" key="3">
    <source>
        <dbReference type="ARBA" id="ARBA00022777"/>
    </source>
</evidence>